<accession>A0A812WED1</accession>
<dbReference type="EMBL" id="CAJNIZ010043894">
    <property type="protein sequence ID" value="CAE7672001.1"/>
    <property type="molecule type" value="Genomic_DNA"/>
</dbReference>
<dbReference type="PROSITE" id="PS50234">
    <property type="entry name" value="VWFA"/>
    <property type="match status" value="1"/>
</dbReference>
<dbReference type="InterPro" id="IPR036465">
    <property type="entry name" value="vWFA_dom_sf"/>
</dbReference>
<reference evidence="3" key="1">
    <citation type="submission" date="2021-02" db="EMBL/GenBank/DDBJ databases">
        <authorList>
            <person name="Dougan E. K."/>
            <person name="Rhodes N."/>
            <person name="Thang M."/>
            <person name="Chan C."/>
        </authorList>
    </citation>
    <scope>NUCLEOTIDE SEQUENCE</scope>
</reference>
<dbReference type="SMART" id="SM00327">
    <property type="entry name" value="VWA"/>
    <property type="match status" value="1"/>
</dbReference>
<evidence type="ECO:0000259" key="2">
    <source>
        <dbReference type="PROSITE" id="PS50234"/>
    </source>
</evidence>
<proteinExistence type="predicted"/>
<evidence type="ECO:0000313" key="4">
    <source>
        <dbReference type="Proteomes" id="UP000649617"/>
    </source>
</evidence>
<dbReference type="InterPro" id="IPR051266">
    <property type="entry name" value="CLCR"/>
</dbReference>
<evidence type="ECO:0000313" key="3">
    <source>
        <dbReference type="EMBL" id="CAE7672001.1"/>
    </source>
</evidence>
<dbReference type="Pfam" id="PF14624">
    <property type="entry name" value="Vwaint"/>
    <property type="match status" value="1"/>
</dbReference>
<feature type="region of interest" description="Disordered" evidence="1">
    <location>
        <begin position="412"/>
        <end position="434"/>
    </location>
</feature>
<dbReference type="PANTHER" id="PTHR10579:SF156">
    <property type="entry name" value="VWFA DOMAIN-CONTAINING PROTEIN"/>
    <property type="match status" value="1"/>
</dbReference>
<comment type="caution">
    <text evidence="3">The sequence shown here is derived from an EMBL/GenBank/DDBJ whole genome shotgun (WGS) entry which is preliminary data.</text>
</comment>
<gene>
    <name evidence="3" type="primary">ITIH5</name>
    <name evidence="3" type="ORF">SPIL2461_LOCUS18553</name>
</gene>
<name>A0A812WED1_SYMPI</name>
<organism evidence="3 4">
    <name type="scientific">Symbiodinium pilosum</name>
    <name type="common">Dinoflagellate</name>
    <dbReference type="NCBI Taxonomy" id="2952"/>
    <lineage>
        <taxon>Eukaryota</taxon>
        <taxon>Sar</taxon>
        <taxon>Alveolata</taxon>
        <taxon>Dinophyceae</taxon>
        <taxon>Suessiales</taxon>
        <taxon>Symbiodiniaceae</taxon>
        <taxon>Symbiodinium</taxon>
    </lineage>
</organism>
<feature type="domain" description="VWFA" evidence="2">
    <location>
        <begin position="3"/>
        <end position="168"/>
    </location>
</feature>
<dbReference type="InterPro" id="IPR032838">
    <property type="entry name" value="Vwaint_dom"/>
</dbReference>
<dbReference type="PANTHER" id="PTHR10579">
    <property type="entry name" value="CALCIUM-ACTIVATED CHLORIDE CHANNEL REGULATOR"/>
    <property type="match status" value="1"/>
</dbReference>
<dbReference type="AlphaFoldDB" id="A0A812WED1"/>
<dbReference type="Gene3D" id="3.40.50.410">
    <property type="entry name" value="von Willebrand factor, type A domain"/>
    <property type="match status" value="1"/>
</dbReference>
<evidence type="ECO:0000256" key="1">
    <source>
        <dbReference type="SAM" id="MobiDB-lite"/>
    </source>
</evidence>
<keyword evidence="4" id="KW-1185">Reference proteome</keyword>
<feature type="compositionally biased region" description="Low complexity" evidence="1">
    <location>
        <begin position="422"/>
        <end position="434"/>
    </location>
</feature>
<dbReference type="OrthoDB" id="426324at2759"/>
<sequence length="453" mass="48514">MAAEAMLADGAGVSVSHGLALLDIVKHALRTVIQLLNGKDRLAIVAYSNTASVILELTPMTPEGQQRAELRLHQLIPDGMTNLWAGLETGIQLLAAASDGLRLQHLLLLTDGIPNINPPRGIVPMLKRLKDKCGGRLPCSVNTFGFGYELDSELLHELARLSSASYAFIPDAGFVGTVFVNAVTNLLVTMGANPVLTLTADQGASLPLCAVPGGLVVKQVAGGLQVELSSLQFGQTRHVLVRGAPITGALSANLDYCTRNRNRRNASLTCRLCQLPAAEGSIDQKARVLLVDGVRMAMSALKQTNLDKLKDMPLPLPTAQEQIKQLETSIRALGGISEAVEALLEDLSGQVAEAFSREEWYTRWGIHFLPSLLCAHACQQCNNFKDPGVQHYGGELFGDLRDKADEVFCNLEAPKPQPRPSLPKALPAPAAPSRPVQAARVVDMSVYYDASAG</sequence>
<dbReference type="InterPro" id="IPR002035">
    <property type="entry name" value="VWF_A"/>
</dbReference>
<dbReference type="Pfam" id="PF00092">
    <property type="entry name" value="VWA"/>
    <property type="match status" value="1"/>
</dbReference>
<dbReference type="Proteomes" id="UP000649617">
    <property type="component" value="Unassembled WGS sequence"/>
</dbReference>
<dbReference type="SUPFAM" id="SSF53300">
    <property type="entry name" value="vWA-like"/>
    <property type="match status" value="1"/>
</dbReference>
<protein>
    <submittedName>
        <fullName evidence="3">ITIH5 protein</fullName>
    </submittedName>
</protein>